<evidence type="ECO:0000313" key="3">
    <source>
        <dbReference type="EMBL" id="MBA9001535.1"/>
    </source>
</evidence>
<gene>
    <name evidence="3" type="ORF">HNR21_000417</name>
</gene>
<dbReference type="Proteomes" id="UP000539313">
    <property type="component" value="Unassembled WGS sequence"/>
</dbReference>
<name>A0A7W3MTC7_9ACTN</name>
<dbReference type="AlphaFoldDB" id="A0A7W3MTC7"/>
<dbReference type="RefSeq" id="WP_182703796.1">
    <property type="nucleotide sequence ID" value="NZ_JACJII010000001.1"/>
</dbReference>
<evidence type="ECO:0000256" key="1">
    <source>
        <dbReference type="SAM" id="MobiDB-lite"/>
    </source>
</evidence>
<evidence type="ECO:0000256" key="2">
    <source>
        <dbReference type="SAM" id="SignalP"/>
    </source>
</evidence>
<keyword evidence="2" id="KW-0732">Signal</keyword>
<evidence type="ECO:0000313" key="4">
    <source>
        <dbReference type="Proteomes" id="UP000539313"/>
    </source>
</evidence>
<feature type="region of interest" description="Disordered" evidence="1">
    <location>
        <begin position="84"/>
        <end position="107"/>
    </location>
</feature>
<reference evidence="3 4" key="1">
    <citation type="submission" date="2020-08" db="EMBL/GenBank/DDBJ databases">
        <title>Sequencing the genomes of 1000 actinobacteria strains.</title>
        <authorList>
            <person name="Klenk H.-P."/>
        </authorList>
    </citation>
    <scope>NUCLEOTIDE SEQUENCE [LARGE SCALE GENOMIC DNA]</scope>
    <source>
        <strain evidence="3 4">DSM 45823</strain>
    </source>
</reference>
<feature type="chain" id="PRO_5039635428" description="Secreted protein" evidence="2">
    <location>
        <begin position="27"/>
        <end position="425"/>
    </location>
</feature>
<comment type="caution">
    <text evidence="3">The sequence shown here is derived from an EMBL/GenBank/DDBJ whole genome shotgun (WGS) entry which is preliminary data.</text>
</comment>
<accession>A0A7W3MTC7</accession>
<evidence type="ECO:0008006" key="5">
    <source>
        <dbReference type="Google" id="ProtNLM"/>
    </source>
</evidence>
<organism evidence="3 4">
    <name type="scientific">Thermomonospora cellulosilytica</name>
    <dbReference type="NCBI Taxonomy" id="1411118"/>
    <lineage>
        <taxon>Bacteria</taxon>
        <taxon>Bacillati</taxon>
        <taxon>Actinomycetota</taxon>
        <taxon>Actinomycetes</taxon>
        <taxon>Streptosporangiales</taxon>
        <taxon>Thermomonosporaceae</taxon>
        <taxon>Thermomonospora</taxon>
    </lineage>
</organism>
<proteinExistence type="predicted"/>
<keyword evidence="4" id="KW-1185">Reference proteome</keyword>
<feature type="signal peptide" evidence="2">
    <location>
        <begin position="1"/>
        <end position="26"/>
    </location>
</feature>
<protein>
    <recommendedName>
        <fullName evidence="5">Secreted protein</fullName>
    </recommendedName>
</protein>
<sequence>MRKWAKNGARAVLLTAGFAALGVGLAFPDSAGADGLPGDLVSLTEGVGLPAHLPVHLDFTAPIDGMPSELSQARLVSHLPRALQPPANVQPPHIPADPMPANPEVSPPDVPDLPLNVPETTPALTAAVQDPQPSAVPDVSQSVARLQDRALDPHIPHTPVEVPDIPSSPQAPDAVEDPSLPQDGTTPALPELPDVELEMPEIRVDADVAEAAGHVSDALPEITPPTREAAREATAALTPVAPPQPELPDVEGPDVPQLPGISDLVPDGVPDVPPVLPEATRTRVGSLTPAKKAENVVAIPMGMLSPQLRGVGGHARGLVRDGAHGVPPQTPGVSLVPAGTAETVVAIPVAVMSPRPGRLADVDGLVGEASALYRMVPETPVEIPAPVRGQGTGPFGEEGPEMTLPAGSPLTAAGVVGPPARWLHL</sequence>
<feature type="compositionally biased region" description="Pro residues" evidence="1">
    <location>
        <begin position="88"/>
        <end position="107"/>
    </location>
</feature>
<dbReference type="EMBL" id="JACJII010000001">
    <property type="protein sequence ID" value="MBA9001535.1"/>
    <property type="molecule type" value="Genomic_DNA"/>
</dbReference>
<feature type="region of interest" description="Disordered" evidence="1">
    <location>
        <begin position="154"/>
        <end position="193"/>
    </location>
</feature>